<evidence type="ECO:0000256" key="3">
    <source>
        <dbReference type="ARBA" id="ARBA00022692"/>
    </source>
</evidence>
<dbReference type="InterPro" id="IPR051014">
    <property type="entry name" value="Cation_Transport_ATPase_IB"/>
</dbReference>
<keyword evidence="10" id="KW-1003">Cell membrane</keyword>
<dbReference type="InterPro" id="IPR001757">
    <property type="entry name" value="P_typ_ATPase"/>
</dbReference>
<dbReference type="Pfam" id="PF00122">
    <property type="entry name" value="E1-E2_ATPase"/>
    <property type="match status" value="1"/>
</dbReference>
<dbReference type="SUPFAM" id="SSF55008">
    <property type="entry name" value="HMA, heavy metal-associated domain"/>
    <property type="match status" value="1"/>
</dbReference>
<dbReference type="Gene3D" id="3.40.1110.10">
    <property type="entry name" value="Calcium-transporting ATPase, cytoplasmic domain N"/>
    <property type="match status" value="1"/>
</dbReference>
<evidence type="ECO:0000256" key="2">
    <source>
        <dbReference type="ARBA" id="ARBA00006024"/>
    </source>
</evidence>
<evidence type="ECO:0000313" key="13">
    <source>
        <dbReference type="Proteomes" id="UP000249688"/>
    </source>
</evidence>
<dbReference type="Gene3D" id="2.70.150.10">
    <property type="entry name" value="Calcium-transporting ATPase, cytoplasmic transduction domain A"/>
    <property type="match status" value="1"/>
</dbReference>
<feature type="transmembrane region" description="Helical" evidence="10">
    <location>
        <begin position="411"/>
        <end position="430"/>
    </location>
</feature>
<dbReference type="AlphaFoldDB" id="A0A2W7ILI6"/>
<feature type="transmembrane region" description="Helical" evidence="10">
    <location>
        <begin position="442"/>
        <end position="466"/>
    </location>
</feature>
<dbReference type="SUPFAM" id="SSF81660">
    <property type="entry name" value="Metal cation-transporting ATPase, ATP-binding domain N"/>
    <property type="match status" value="1"/>
</dbReference>
<evidence type="ECO:0000256" key="5">
    <source>
        <dbReference type="ARBA" id="ARBA00022967"/>
    </source>
</evidence>
<keyword evidence="7 10" id="KW-0472">Membrane</keyword>
<dbReference type="InterPro" id="IPR023298">
    <property type="entry name" value="ATPase_P-typ_TM_dom_sf"/>
</dbReference>
<feature type="domain" description="P-type ATPase A" evidence="11">
    <location>
        <begin position="275"/>
        <end position="391"/>
    </location>
</feature>
<dbReference type="PROSITE" id="PS00154">
    <property type="entry name" value="ATPASE_E1_E2"/>
    <property type="match status" value="1"/>
</dbReference>
<dbReference type="OrthoDB" id="9760802at2"/>
<dbReference type="SFLD" id="SFLDG00002">
    <property type="entry name" value="C1.7:_P-type_atpase_like"/>
    <property type="match status" value="1"/>
</dbReference>
<dbReference type="PANTHER" id="PTHR48085">
    <property type="entry name" value="CADMIUM/ZINC-TRANSPORTING ATPASE HMA2-RELATED"/>
    <property type="match status" value="1"/>
</dbReference>
<dbReference type="SFLD" id="SFLDF00027">
    <property type="entry name" value="p-type_atpase"/>
    <property type="match status" value="1"/>
</dbReference>
<keyword evidence="10" id="KW-0547">Nucleotide-binding</keyword>
<dbReference type="SFLD" id="SFLDS00003">
    <property type="entry name" value="Haloacid_Dehalogenase"/>
    <property type="match status" value="1"/>
</dbReference>
<feature type="transmembrane region" description="Helical" evidence="10">
    <location>
        <begin position="193"/>
        <end position="211"/>
    </location>
</feature>
<dbReference type="Pfam" id="PF00702">
    <property type="entry name" value="Hydrolase"/>
    <property type="match status" value="1"/>
</dbReference>
<organism evidence="12 13">
    <name type="scientific">Humitalea rosea</name>
    <dbReference type="NCBI Taxonomy" id="990373"/>
    <lineage>
        <taxon>Bacteria</taxon>
        <taxon>Pseudomonadati</taxon>
        <taxon>Pseudomonadota</taxon>
        <taxon>Alphaproteobacteria</taxon>
        <taxon>Acetobacterales</taxon>
        <taxon>Roseomonadaceae</taxon>
        <taxon>Humitalea</taxon>
    </lineage>
</organism>
<comment type="similarity">
    <text evidence="2 10">Belongs to the cation transport ATPase (P-type) (TC 3.A.3) family. Type IB subfamily.</text>
</comment>
<evidence type="ECO:0000256" key="7">
    <source>
        <dbReference type="ARBA" id="ARBA00023136"/>
    </source>
</evidence>
<keyword evidence="5" id="KW-1278">Translocase</keyword>
<dbReference type="EC" id="7.2.2.12" evidence="8"/>
<dbReference type="NCBIfam" id="TIGR01494">
    <property type="entry name" value="ATPase_P-type"/>
    <property type="match status" value="2"/>
</dbReference>
<dbReference type="InterPro" id="IPR059000">
    <property type="entry name" value="ATPase_P-type_domA"/>
</dbReference>
<protein>
    <recommendedName>
        <fullName evidence="8">P-type Zn(2+) transporter</fullName>
        <ecNumber evidence="8">7.2.2.12</ecNumber>
    </recommendedName>
</protein>
<comment type="catalytic activity">
    <reaction evidence="9">
        <text>Zn(2+)(in) + ATP + H2O = Zn(2+)(out) + ADP + phosphate + H(+)</text>
        <dbReference type="Rhea" id="RHEA:20621"/>
        <dbReference type="ChEBI" id="CHEBI:15377"/>
        <dbReference type="ChEBI" id="CHEBI:15378"/>
        <dbReference type="ChEBI" id="CHEBI:29105"/>
        <dbReference type="ChEBI" id="CHEBI:30616"/>
        <dbReference type="ChEBI" id="CHEBI:43474"/>
        <dbReference type="ChEBI" id="CHEBI:456216"/>
        <dbReference type="EC" id="7.2.2.12"/>
    </reaction>
</comment>
<keyword evidence="6 10" id="KW-1133">Transmembrane helix</keyword>
<evidence type="ECO:0000256" key="4">
    <source>
        <dbReference type="ARBA" id="ARBA00022723"/>
    </source>
</evidence>
<dbReference type="PROSITE" id="PS01229">
    <property type="entry name" value="COF_2"/>
    <property type="match status" value="1"/>
</dbReference>
<evidence type="ECO:0000256" key="10">
    <source>
        <dbReference type="RuleBase" id="RU362081"/>
    </source>
</evidence>
<dbReference type="InterPro" id="IPR036163">
    <property type="entry name" value="HMA_dom_sf"/>
</dbReference>
<evidence type="ECO:0000256" key="8">
    <source>
        <dbReference type="ARBA" id="ARBA00039097"/>
    </source>
</evidence>
<dbReference type="GO" id="GO:0046872">
    <property type="term" value="F:metal ion binding"/>
    <property type="evidence" value="ECO:0007669"/>
    <property type="project" value="UniProtKB-KW"/>
</dbReference>
<name>A0A2W7ILI6_9PROT</name>
<proteinExistence type="inferred from homology"/>
<dbReference type="InterPro" id="IPR023214">
    <property type="entry name" value="HAD_sf"/>
</dbReference>
<dbReference type="InterPro" id="IPR023299">
    <property type="entry name" value="ATPase_P-typ_cyto_dom_N"/>
</dbReference>
<evidence type="ECO:0000256" key="1">
    <source>
        <dbReference type="ARBA" id="ARBA00004370"/>
    </source>
</evidence>
<dbReference type="InterPro" id="IPR027256">
    <property type="entry name" value="P-typ_ATPase_IB"/>
</dbReference>
<evidence type="ECO:0000259" key="11">
    <source>
        <dbReference type="Pfam" id="PF00122"/>
    </source>
</evidence>
<dbReference type="GO" id="GO:0005524">
    <property type="term" value="F:ATP binding"/>
    <property type="evidence" value="ECO:0007669"/>
    <property type="project" value="UniProtKB-UniRule"/>
</dbReference>
<feature type="transmembrane region" description="Helical" evidence="10">
    <location>
        <begin position="756"/>
        <end position="774"/>
    </location>
</feature>
<dbReference type="GO" id="GO:0016887">
    <property type="term" value="F:ATP hydrolysis activity"/>
    <property type="evidence" value="ECO:0007669"/>
    <property type="project" value="InterPro"/>
</dbReference>
<keyword evidence="4 10" id="KW-0479">Metal-binding</keyword>
<dbReference type="GO" id="GO:0016463">
    <property type="term" value="F:P-type zinc transporter activity"/>
    <property type="evidence" value="ECO:0007669"/>
    <property type="project" value="UniProtKB-EC"/>
</dbReference>
<dbReference type="InterPro" id="IPR044492">
    <property type="entry name" value="P_typ_ATPase_HD_dom"/>
</dbReference>
<dbReference type="SUPFAM" id="SSF81665">
    <property type="entry name" value="Calcium ATPase, transmembrane domain M"/>
    <property type="match status" value="1"/>
</dbReference>
<dbReference type="Proteomes" id="UP000249688">
    <property type="component" value="Unassembled WGS sequence"/>
</dbReference>
<evidence type="ECO:0000256" key="6">
    <source>
        <dbReference type="ARBA" id="ARBA00022989"/>
    </source>
</evidence>
<gene>
    <name evidence="12" type="ORF">C8P66_12812</name>
</gene>
<dbReference type="EMBL" id="QKYU01000028">
    <property type="protein sequence ID" value="PZW39433.1"/>
    <property type="molecule type" value="Genomic_DNA"/>
</dbReference>
<dbReference type="CDD" id="cd07551">
    <property type="entry name" value="P-type_ATPase_HM_ZosA_PfeT-like"/>
    <property type="match status" value="1"/>
</dbReference>
<dbReference type="Gene3D" id="3.30.70.100">
    <property type="match status" value="2"/>
</dbReference>
<dbReference type="SUPFAM" id="SSF81653">
    <property type="entry name" value="Calcium ATPase, transduction domain A"/>
    <property type="match status" value="1"/>
</dbReference>
<dbReference type="SUPFAM" id="SSF56784">
    <property type="entry name" value="HAD-like"/>
    <property type="match status" value="1"/>
</dbReference>
<dbReference type="NCBIfam" id="TIGR01525">
    <property type="entry name" value="ATPase-IB_hvy"/>
    <property type="match status" value="1"/>
</dbReference>
<comment type="subcellular location">
    <subcellularLocation>
        <location evidence="10">Cell membrane</location>
    </subcellularLocation>
    <subcellularLocation>
        <location evidence="1">Membrane</location>
    </subcellularLocation>
</comment>
<dbReference type="InterPro" id="IPR018303">
    <property type="entry name" value="ATPase_P-typ_P_site"/>
</dbReference>
<dbReference type="GO" id="GO:0005886">
    <property type="term" value="C:plasma membrane"/>
    <property type="evidence" value="ECO:0007669"/>
    <property type="project" value="UniProtKB-SubCell"/>
</dbReference>
<dbReference type="InterPro" id="IPR036412">
    <property type="entry name" value="HAD-like_sf"/>
</dbReference>
<keyword evidence="10" id="KW-0067">ATP-binding</keyword>
<accession>A0A2W7ILI6</accession>
<dbReference type="RefSeq" id="WP_111399990.1">
    <property type="nucleotide sequence ID" value="NZ_QKYU01000028.1"/>
</dbReference>
<keyword evidence="3 10" id="KW-0812">Transmembrane</keyword>
<dbReference type="PANTHER" id="PTHR48085:SF5">
    <property type="entry name" value="CADMIUM_ZINC-TRANSPORTING ATPASE HMA4-RELATED"/>
    <property type="match status" value="1"/>
</dbReference>
<comment type="caution">
    <text evidence="12">The sequence shown here is derived from an EMBL/GenBank/DDBJ whole genome shotgun (WGS) entry which is preliminary data.</text>
</comment>
<keyword evidence="13" id="KW-1185">Reference proteome</keyword>
<evidence type="ECO:0000313" key="12">
    <source>
        <dbReference type="EMBL" id="PZW39433.1"/>
    </source>
</evidence>
<reference evidence="12 13" key="1">
    <citation type="submission" date="2018-06" db="EMBL/GenBank/DDBJ databases">
        <title>Genomic Encyclopedia of Archaeal and Bacterial Type Strains, Phase II (KMG-II): from individual species to whole genera.</title>
        <authorList>
            <person name="Goeker M."/>
        </authorList>
    </citation>
    <scope>NUCLEOTIDE SEQUENCE [LARGE SCALE GENOMIC DNA]</scope>
    <source>
        <strain evidence="12 13">DSM 24525</strain>
    </source>
</reference>
<feature type="transmembrane region" description="Helical" evidence="10">
    <location>
        <begin position="168"/>
        <end position="187"/>
    </location>
</feature>
<dbReference type="PRINTS" id="PR00119">
    <property type="entry name" value="CATATPASE"/>
</dbReference>
<dbReference type="InterPro" id="IPR008250">
    <property type="entry name" value="ATPase_P-typ_transduc_dom_A_sf"/>
</dbReference>
<evidence type="ECO:0000256" key="9">
    <source>
        <dbReference type="ARBA" id="ARBA00047308"/>
    </source>
</evidence>
<dbReference type="Gene3D" id="3.40.50.1000">
    <property type="entry name" value="HAD superfamily/HAD-like"/>
    <property type="match status" value="1"/>
</dbReference>
<sequence>MPRLKLDLGILLPDAPGEADACVWRLINDLNGRDGIGQVHVLPASGDKPAQLCIHYDPAVASLVRVREIAEAAGAQLTERFGHVLWEVEGLQDARRARTVTDLLSRLPGVMEADASVAGLVRIEFDRAATSEAALRSALGDMGVGLRGEAHEEAGHEHGGPFGANSELIFALLSGALLVAGFLVSWLAAAPAWLPVALYVGAYCFGGYYTLREAVDTIRLGRFEIDTLMLVAAAGAAALDKWAEGALLLFLFSIGHALEHYAMGRARRAIEALGELAPPTAELRRDGVVREVPVAELVVGDTILVRPNTRIPADGFVILGESSVDQAAITGESVPVDKRAVEDSARAALRPEGLLAENRVYAGTINGAGALEVQVIRLAADTSLARLVRMVNEAEAQKSPTQRFTDRFERVFVPVVLASVVVLLFAWIIIDESFGVSFYRAMAVLVAASPCALAISTPSAVLSGVARAARGGVLVKGGGPLENLGKLGAIAFDKTGTLTEGKPRVTEVLPASGVEERDLLLVAIAVEALSDHPLAAAVARDGQARLGEGIAVPEATELQSITGRGLSARIGADPVFVGKAALFAEIDGPPLTAELQAMIADLEARGRTTMIVRRGGQYLGAIGLMDTPREAASGVILRLRKLGISRMVMMSGDNRRVAEAVAQQVGLDEAWGDLMPEDKVAAIQRFRAEQEVAMVGDGVNDAPAMAHATVGIAMGAAGSDVALETADVALMGDDLTHLPFVIGLSRGTNRIIRQNLWISLGMVALLVPATLFGLQLGAAVVFHEGSTLLVVANALRLLAYRDPTET</sequence>